<dbReference type="EMBL" id="CM023485">
    <property type="protein sequence ID" value="KAH6929637.1"/>
    <property type="molecule type" value="Genomic_DNA"/>
</dbReference>
<gene>
    <name evidence="1" type="ORF">HPB50_003778</name>
</gene>
<evidence type="ECO:0000313" key="1">
    <source>
        <dbReference type="EMBL" id="KAH6929637.1"/>
    </source>
</evidence>
<accession>A0ACB7S6D7</accession>
<sequence>MVLRDQGVAHLFFDMPTQRNRERLPTRRLPTSAGVNANLEFLQTTPSRLDQCRGELYLQPAKTEVSTLTRENFFVTCMGGSATDQQSLTWTGPDGNRITDLTGRIHIELPKTGQSDLKLVVEEAWESDKGTYTCSAPEQGEEVSFNLIVYRAITFEGTPQLQQGTEGEDFTLQCSAQAKQKPVVSWTRDLKSIVNNKKYKMEGQSLLIRNLSRHDAGNYTCSAFLATPHLSSVKSIVVTLQVNYPAEWKQPIQDAAYSSIGAMAVLHCEAGGMPEPSVNWFRDDQLLEPDERRQIVGDTGASTLKASSLRTMRMGLATQLSCQAHGPWIKGLWLNILTISGMLPCKGHVINVHLGPLLCLMQIKVTDVSDFGEYMCRARNDLNVLEHVITLKEGEAPKPPRVAVVDSKPSTLVLKIEHPRDEPLQVVGFRVEYKTDKDSSWDSAEHQEYDTGNGMQYVLRNLNHDTSYAIRVSARNAAGYGDFSDEIYHRTKDPQHYTQHNTNAAGVAQIAPVLASLNCLLLLRL</sequence>
<organism evidence="1 2">
    <name type="scientific">Hyalomma asiaticum</name>
    <name type="common">Tick</name>
    <dbReference type="NCBI Taxonomy" id="266040"/>
    <lineage>
        <taxon>Eukaryota</taxon>
        <taxon>Metazoa</taxon>
        <taxon>Ecdysozoa</taxon>
        <taxon>Arthropoda</taxon>
        <taxon>Chelicerata</taxon>
        <taxon>Arachnida</taxon>
        <taxon>Acari</taxon>
        <taxon>Parasitiformes</taxon>
        <taxon>Ixodida</taxon>
        <taxon>Ixodoidea</taxon>
        <taxon>Ixodidae</taxon>
        <taxon>Hyalomminae</taxon>
        <taxon>Hyalomma</taxon>
    </lineage>
</organism>
<reference evidence="1" key="1">
    <citation type="submission" date="2020-05" db="EMBL/GenBank/DDBJ databases">
        <title>Large-scale comparative analyses of tick genomes elucidate their genetic diversity and vector capacities.</title>
        <authorList>
            <person name="Jia N."/>
            <person name="Wang J."/>
            <person name="Shi W."/>
            <person name="Du L."/>
            <person name="Sun Y."/>
            <person name="Zhan W."/>
            <person name="Jiang J."/>
            <person name="Wang Q."/>
            <person name="Zhang B."/>
            <person name="Ji P."/>
            <person name="Sakyi L.B."/>
            <person name="Cui X."/>
            <person name="Yuan T."/>
            <person name="Jiang B."/>
            <person name="Yang W."/>
            <person name="Lam T.T.-Y."/>
            <person name="Chang Q."/>
            <person name="Ding S."/>
            <person name="Wang X."/>
            <person name="Zhu J."/>
            <person name="Ruan X."/>
            <person name="Zhao L."/>
            <person name="Wei J."/>
            <person name="Que T."/>
            <person name="Du C."/>
            <person name="Cheng J."/>
            <person name="Dai P."/>
            <person name="Han X."/>
            <person name="Huang E."/>
            <person name="Gao Y."/>
            <person name="Liu J."/>
            <person name="Shao H."/>
            <person name="Ye R."/>
            <person name="Li L."/>
            <person name="Wei W."/>
            <person name="Wang X."/>
            <person name="Wang C."/>
            <person name="Yang T."/>
            <person name="Huo Q."/>
            <person name="Li W."/>
            <person name="Guo W."/>
            <person name="Chen H."/>
            <person name="Zhou L."/>
            <person name="Ni X."/>
            <person name="Tian J."/>
            <person name="Zhou Y."/>
            <person name="Sheng Y."/>
            <person name="Liu T."/>
            <person name="Pan Y."/>
            <person name="Xia L."/>
            <person name="Li J."/>
            <person name="Zhao F."/>
            <person name="Cao W."/>
        </authorList>
    </citation>
    <scope>NUCLEOTIDE SEQUENCE</scope>
    <source>
        <strain evidence="1">Hyas-2018</strain>
    </source>
</reference>
<keyword evidence="2" id="KW-1185">Reference proteome</keyword>
<dbReference type="Proteomes" id="UP000821845">
    <property type="component" value="Chromosome 5"/>
</dbReference>
<comment type="caution">
    <text evidence="1">The sequence shown here is derived from an EMBL/GenBank/DDBJ whole genome shotgun (WGS) entry which is preliminary data.</text>
</comment>
<proteinExistence type="predicted"/>
<protein>
    <submittedName>
        <fullName evidence="1">Uncharacterized protein</fullName>
    </submittedName>
</protein>
<name>A0ACB7S6D7_HYAAI</name>
<evidence type="ECO:0000313" key="2">
    <source>
        <dbReference type="Proteomes" id="UP000821845"/>
    </source>
</evidence>